<name>A0A9P5UFR4_9AGAR</name>
<comment type="caution">
    <text evidence="2">The sequence shown here is derived from an EMBL/GenBank/DDBJ whole genome shotgun (WGS) entry which is preliminary data.</text>
</comment>
<dbReference type="GO" id="GO:0009251">
    <property type="term" value="P:glucan catabolic process"/>
    <property type="evidence" value="ECO:0007669"/>
    <property type="project" value="TreeGrafter"/>
</dbReference>
<keyword evidence="3" id="KW-1185">Reference proteome</keyword>
<dbReference type="SUPFAM" id="SSF49899">
    <property type="entry name" value="Concanavalin A-like lectins/glucanases"/>
    <property type="match status" value="1"/>
</dbReference>
<dbReference type="Pfam" id="PF26113">
    <property type="entry name" value="GH16_XgeA"/>
    <property type="match status" value="1"/>
</dbReference>
<dbReference type="InterPro" id="IPR013320">
    <property type="entry name" value="ConA-like_dom_sf"/>
</dbReference>
<feature type="compositionally biased region" description="Low complexity" evidence="1">
    <location>
        <begin position="227"/>
        <end position="252"/>
    </location>
</feature>
<evidence type="ECO:0000313" key="2">
    <source>
        <dbReference type="EMBL" id="KAF9077551.1"/>
    </source>
</evidence>
<dbReference type="OrthoDB" id="192832at2759"/>
<accession>A0A9P5UFR4</accession>
<dbReference type="AlphaFoldDB" id="A0A9P5UFR4"/>
<evidence type="ECO:0000256" key="1">
    <source>
        <dbReference type="SAM" id="MobiDB-lite"/>
    </source>
</evidence>
<dbReference type="EMBL" id="JADNRY010000003">
    <property type="protein sequence ID" value="KAF9077551.1"/>
    <property type="molecule type" value="Genomic_DNA"/>
</dbReference>
<gene>
    <name evidence="2" type="ORF">BDP27DRAFT_1311240</name>
</gene>
<dbReference type="Gene3D" id="2.60.120.200">
    <property type="match status" value="1"/>
</dbReference>
<dbReference type="Proteomes" id="UP000772434">
    <property type="component" value="Unassembled WGS sequence"/>
</dbReference>
<dbReference type="PANTHER" id="PTHR10963">
    <property type="entry name" value="GLYCOSYL HYDROLASE-RELATED"/>
    <property type="match status" value="1"/>
</dbReference>
<sequence length="285" mass="29957">MSIGSILLFDAVHIPYGCSVWPSLFTQGQNWPAQGEMDIVENVNNATMNQYSLHTGNLCDQATSAESNQTGITTNSNCTVDLASDEDTGCIVRETQPNTFGAGFSENGGGVYAALWDDSGIAMWFFNRSSIPTDISSSVPDPSSWPTPSAWYPASGCSPTSAFGPQIITLYIDICGAFAGNQAIFQETCSSVASECTDLVQTASNYNDAYFEINYLKVFSTGNGTTSTGSSSTPGDVGSSSTPEAPATSSTENSSSVPTNSAATFSFSLHNVLLMFLVACLGLLQ</sequence>
<feature type="region of interest" description="Disordered" evidence="1">
    <location>
        <begin position="227"/>
        <end position="259"/>
    </location>
</feature>
<protein>
    <submittedName>
        <fullName evidence="2">Concanavalin A-like lectin/glucanase domain-containing protein</fullName>
    </submittedName>
</protein>
<evidence type="ECO:0000313" key="3">
    <source>
        <dbReference type="Proteomes" id="UP000772434"/>
    </source>
</evidence>
<dbReference type="InterPro" id="IPR050546">
    <property type="entry name" value="Glycosyl_Hydrlase_16"/>
</dbReference>
<proteinExistence type="predicted"/>
<reference evidence="2" key="1">
    <citation type="submission" date="2020-11" db="EMBL/GenBank/DDBJ databases">
        <authorList>
            <consortium name="DOE Joint Genome Institute"/>
            <person name="Ahrendt S."/>
            <person name="Riley R."/>
            <person name="Andreopoulos W."/>
            <person name="Labutti K."/>
            <person name="Pangilinan J."/>
            <person name="Ruiz-Duenas F.J."/>
            <person name="Barrasa J.M."/>
            <person name="Sanchez-Garcia M."/>
            <person name="Camarero S."/>
            <person name="Miyauchi S."/>
            <person name="Serrano A."/>
            <person name="Linde D."/>
            <person name="Babiker R."/>
            <person name="Drula E."/>
            <person name="Ayuso-Fernandez I."/>
            <person name="Pacheco R."/>
            <person name="Padilla G."/>
            <person name="Ferreira P."/>
            <person name="Barriuso J."/>
            <person name="Kellner H."/>
            <person name="Castanera R."/>
            <person name="Alfaro M."/>
            <person name="Ramirez L."/>
            <person name="Pisabarro A.G."/>
            <person name="Kuo A."/>
            <person name="Tritt A."/>
            <person name="Lipzen A."/>
            <person name="He G."/>
            <person name="Yan M."/>
            <person name="Ng V."/>
            <person name="Cullen D."/>
            <person name="Martin F."/>
            <person name="Rosso M.-N."/>
            <person name="Henrissat B."/>
            <person name="Hibbett D."/>
            <person name="Martinez A.T."/>
            <person name="Grigoriev I.V."/>
        </authorList>
    </citation>
    <scope>NUCLEOTIDE SEQUENCE</scope>
    <source>
        <strain evidence="2">AH 40177</strain>
    </source>
</reference>
<dbReference type="PANTHER" id="PTHR10963:SF24">
    <property type="entry name" value="GLYCOSIDASE C21B10.07-RELATED"/>
    <property type="match status" value="1"/>
</dbReference>
<organism evidence="2 3">
    <name type="scientific">Rhodocollybia butyracea</name>
    <dbReference type="NCBI Taxonomy" id="206335"/>
    <lineage>
        <taxon>Eukaryota</taxon>
        <taxon>Fungi</taxon>
        <taxon>Dikarya</taxon>
        <taxon>Basidiomycota</taxon>
        <taxon>Agaricomycotina</taxon>
        <taxon>Agaricomycetes</taxon>
        <taxon>Agaricomycetidae</taxon>
        <taxon>Agaricales</taxon>
        <taxon>Marasmiineae</taxon>
        <taxon>Omphalotaceae</taxon>
        <taxon>Rhodocollybia</taxon>
    </lineage>
</organism>